<dbReference type="EMBL" id="LZSF01000121">
    <property type="protein sequence ID" value="OBA87679.1"/>
    <property type="molecule type" value="Genomic_DNA"/>
</dbReference>
<evidence type="ECO:0000313" key="2">
    <source>
        <dbReference type="EMBL" id="TDK84804.1"/>
    </source>
</evidence>
<dbReference type="Proteomes" id="UP000093962">
    <property type="component" value="Unassembled WGS sequence"/>
</dbReference>
<evidence type="ECO:0000313" key="1">
    <source>
        <dbReference type="EMBL" id="OBA87679.1"/>
    </source>
</evidence>
<dbReference type="Proteomes" id="UP000294929">
    <property type="component" value="Unassembled WGS sequence"/>
</dbReference>
<dbReference type="EMBL" id="SDLO01000031">
    <property type="protein sequence ID" value="TDK84804.1"/>
    <property type="molecule type" value="Genomic_DNA"/>
</dbReference>
<comment type="caution">
    <text evidence="1">The sequence shown here is derived from an EMBL/GenBank/DDBJ whole genome shotgun (WGS) entry which is preliminary data.</text>
</comment>
<sequence length="220" mass="24624">MTRTHIAEAAVCGAALLYAARRYYRNWGTTKEECARRLPGDELVRSPALQSTEGILIDAPVRVVWPWLMQLGEDRAGFYTYETLESLLSRDYHGDHAIRPEWQRLEPGNPVRLTPPGWLGRRGGVLLRVASVVDKRAIVLRGTPPDFPWDAVWSFHLEPHWDDQCRLLVRTRAGLRHPGQVFVTEAAGPVISLTVRGMLLGIKERAESTPVGTCTPEPAA</sequence>
<evidence type="ECO:0000313" key="4">
    <source>
        <dbReference type="Proteomes" id="UP000294929"/>
    </source>
</evidence>
<name>A0A1A0MQB9_MYCMU</name>
<reference evidence="2 4" key="2">
    <citation type="submission" date="2019-01" db="EMBL/GenBank/DDBJ databases">
        <title>High-quality-draft genome sequences of five non-tuberculosis mycobacteriaceae isolated from a nosocomial environment.</title>
        <authorList>
            <person name="Tiago I."/>
            <person name="Alarico S."/>
            <person name="Pereira S.G."/>
            <person name="Coelho C."/>
            <person name="Maranha A."/>
            <person name="Empadinhas N."/>
        </authorList>
    </citation>
    <scope>NUCLEOTIDE SEQUENCE [LARGE SCALE GENOMIC DNA]</scope>
    <source>
        <strain evidence="2 4">24AIII</strain>
    </source>
</reference>
<proteinExistence type="predicted"/>
<evidence type="ECO:0000313" key="3">
    <source>
        <dbReference type="Proteomes" id="UP000093962"/>
    </source>
</evidence>
<gene>
    <name evidence="1" type="ORF">A5642_19150</name>
    <name evidence="2" type="ORF">EUA03_24585</name>
</gene>
<accession>A0A1A0MQB9</accession>
<protein>
    <submittedName>
        <fullName evidence="2">SRPBCC family protein</fullName>
    </submittedName>
</protein>
<dbReference type="SUPFAM" id="SSF55961">
    <property type="entry name" value="Bet v1-like"/>
    <property type="match status" value="1"/>
</dbReference>
<organism evidence="1 3">
    <name type="scientific">Mycolicibacterium mucogenicum</name>
    <name type="common">Mycobacterium mucogenicum</name>
    <dbReference type="NCBI Taxonomy" id="56689"/>
    <lineage>
        <taxon>Bacteria</taxon>
        <taxon>Bacillati</taxon>
        <taxon>Actinomycetota</taxon>
        <taxon>Actinomycetes</taxon>
        <taxon>Mycobacteriales</taxon>
        <taxon>Mycobacteriaceae</taxon>
        <taxon>Mycolicibacterium</taxon>
    </lineage>
</organism>
<reference evidence="1 3" key="1">
    <citation type="submission" date="2016-06" db="EMBL/GenBank/DDBJ databases">
        <authorList>
            <person name="Kjaerup R.B."/>
            <person name="Dalgaard T.S."/>
            <person name="Juul-Madsen H.R."/>
        </authorList>
    </citation>
    <scope>NUCLEOTIDE SEQUENCE [LARGE SCALE GENOMIC DNA]</scope>
    <source>
        <strain evidence="1 3">1199456.5</strain>
    </source>
</reference>
<dbReference type="OrthoDB" id="3255669at2"/>
<dbReference type="AlphaFoldDB" id="A0A1A0MQB9"/>
<dbReference type="RefSeq" id="WP_061001404.1">
    <property type="nucleotide sequence ID" value="NZ_LSKA01000147.1"/>
</dbReference>